<name>A0A3N0V1I6_9GAMM</name>
<proteinExistence type="predicted"/>
<accession>A0A3N0V1I6</accession>
<evidence type="ECO:0000259" key="3">
    <source>
        <dbReference type="PROSITE" id="PS50113"/>
    </source>
</evidence>
<dbReference type="Pfam" id="PF00990">
    <property type="entry name" value="GGDEF"/>
    <property type="match status" value="1"/>
</dbReference>
<dbReference type="SUPFAM" id="SSF141868">
    <property type="entry name" value="EAL domain-like"/>
    <property type="match status" value="1"/>
</dbReference>
<dbReference type="SUPFAM" id="SSF55785">
    <property type="entry name" value="PYP-like sensor domain (PAS domain)"/>
    <property type="match status" value="3"/>
</dbReference>
<keyword evidence="7" id="KW-1185">Reference proteome</keyword>
<dbReference type="SMART" id="SM00091">
    <property type="entry name" value="PAS"/>
    <property type="match status" value="3"/>
</dbReference>
<dbReference type="NCBIfam" id="TIGR00229">
    <property type="entry name" value="sensory_box"/>
    <property type="match status" value="1"/>
</dbReference>
<feature type="region of interest" description="Disordered" evidence="1">
    <location>
        <begin position="1"/>
        <end position="21"/>
    </location>
</feature>
<dbReference type="SMART" id="SM00267">
    <property type="entry name" value="GGDEF"/>
    <property type="match status" value="1"/>
</dbReference>
<dbReference type="InterPro" id="IPR029787">
    <property type="entry name" value="Nucleotide_cyclase"/>
</dbReference>
<evidence type="ECO:0000259" key="5">
    <source>
        <dbReference type="PROSITE" id="PS50887"/>
    </source>
</evidence>
<dbReference type="InterPro" id="IPR035919">
    <property type="entry name" value="EAL_sf"/>
</dbReference>
<dbReference type="InterPro" id="IPR001610">
    <property type="entry name" value="PAC"/>
</dbReference>
<dbReference type="Gene3D" id="3.20.20.450">
    <property type="entry name" value="EAL domain"/>
    <property type="match status" value="1"/>
</dbReference>
<dbReference type="InterPro" id="IPR000160">
    <property type="entry name" value="GGDEF_dom"/>
</dbReference>
<dbReference type="PROSITE" id="PS50113">
    <property type="entry name" value="PAC"/>
    <property type="match status" value="1"/>
</dbReference>
<dbReference type="SUPFAM" id="SSF55073">
    <property type="entry name" value="Nucleotide cyclase"/>
    <property type="match status" value="1"/>
</dbReference>
<gene>
    <name evidence="6" type="ORF">ED208_14510</name>
</gene>
<dbReference type="PROSITE" id="PS50112">
    <property type="entry name" value="PAS"/>
    <property type="match status" value="1"/>
</dbReference>
<dbReference type="AlphaFoldDB" id="A0A3N0V1I6"/>
<organism evidence="6 7">
    <name type="scientific">Stagnimonas aquatica</name>
    <dbReference type="NCBI Taxonomy" id="2689987"/>
    <lineage>
        <taxon>Bacteria</taxon>
        <taxon>Pseudomonadati</taxon>
        <taxon>Pseudomonadota</taxon>
        <taxon>Gammaproteobacteria</taxon>
        <taxon>Nevskiales</taxon>
        <taxon>Nevskiaceae</taxon>
        <taxon>Stagnimonas</taxon>
    </lineage>
</organism>
<dbReference type="Pfam" id="PF08447">
    <property type="entry name" value="PAS_3"/>
    <property type="match status" value="2"/>
</dbReference>
<dbReference type="Pfam" id="PF00563">
    <property type="entry name" value="EAL"/>
    <property type="match status" value="1"/>
</dbReference>
<dbReference type="RefSeq" id="WP_123212646.1">
    <property type="nucleotide sequence ID" value="NZ_RJVO01000008.1"/>
</dbReference>
<feature type="domain" description="GGDEF" evidence="5">
    <location>
        <begin position="474"/>
        <end position="607"/>
    </location>
</feature>
<evidence type="ECO:0000259" key="2">
    <source>
        <dbReference type="PROSITE" id="PS50112"/>
    </source>
</evidence>
<reference evidence="6 7" key="1">
    <citation type="submission" date="2018-10" db="EMBL/GenBank/DDBJ databases">
        <authorList>
            <person name="Chen W.-M."/>
        </authorList>
    </citation>
    <scope>NUCLEOTIDE SEQUENCE [LARGE SCALE GENOMIC DNA]</scope>
    <source>
        <strain evidence="6 7">THS-13</strain>
    </source>
</reference>
<dbReference type="NCBIfam" id="TIGR00254">
    <property type="entry name" value="GGDEF"/>
    <property type="match status" value="1"/>
</dbReference>
<dbReference type="InterPro" id="IPR000014">
    <property type="entry name" value="PAS"/>
</dbReference>
<dbReference type="PROSITE" id="PS50887">
    <property type="entry name" value="GGDEF"/>
    <property type="match status" value="1"/>
</dbReference>
<dbReference type="InterPro" id="IPR052155">
    <property type="entry name" value="Biofilm_reg_signaling"/>
</dbReference>
<comment type="caution">
    <text evidence="6">The sequence shown here is derived from an EMBL/GenBank/DDBJ whole genome shotgun (WGS) entry which is preliminary data.</text>
</comment>
<dbReference type="Proteomes" id="UP000282106">
    <property type="component" value="Unassembled WGS sequence"/>
</dbReference>
<dbReference type="FunCoup" id="A0A3N0V1I6">
    <property type="interactions" value="5"/>
</dbReference>
<feature type="domain" description="EAL" evidence="4">
    <location>
        <begin position="618"/>
        <end position="858"/>
    </location>
</feature>
<dbReference type="InterPro" id="IPR000700">
    <property type="entry name" value="PAS-assoc_C"/>
</dbReference>
<dbReference type="InterPro" id="IPR035965">
    <property type="entry name" value="PAS-like_dom_sf"/>
</dbReference>
<dbReference type="Gene3D" id="3.30.70.270">
    <property type="match status" value="1"/>
</dbReference>
<dbReference type="InParanoid" id="A0A3N0V1I6"/>
<dbReference type="InterPro" id="IPR001633">
    <property type="entry name" value="EAL_dom"/>
</dbReference>
<dbReference type="Gene3D" id="3.30.450.20">
    <property type="entry name" value="PAS domain"/>
    <property type="match status" value="3"/>
</dbReference>
<dbReference type="InterPro" id="IPR043128">
    <property type="entry name" value="Rev_trsase/Diguanyl_cyclase"/>
</dbReference>
<feature type="domain" description="PAS" evidence="2">
    <location>
        <begin position="177"/>
        <end position="247"/>
    </location>
</feature>
<dbReference type="SMART" id="SM00052">
    <property type="entry name" value="EAL"/>
    <property type="match status" value="1"/>
</dbReference>
<sequence>MTANDQSERGNGLAAPGQDAPGAGVGGVLFGPGAAGADAGSTESLVAERLSYLLQEAGLGLWEWNMADGRLAISPQCRQILELAPGEDHDDSAEHWRQRIHPDDFPTLSAAFSAAASLERPGFDAKFRVRSRAGDYRWMRTTVRALTRLASNAETKVIGTLRDVHAQEIESQQTRLSLEREQTVFRTLTTGLAMVSPEGQWLAANEALCRMLGYGEAELTTQSFQAITHPEDLAADLQLLQRTLAGELQGYQIEKRYVRRDGTILPAHLSTGLVRDAEGRPAHFISAITDLSEQKAAERYLRLQRDETKATLDTVRDCVVKTNCQGYIQVCNAAFLRLVGADAESMLQGSGIGHWLRLRVPEAEVAAETADADGEVFGQLLSLADSPSGKIFDVHSRGGAVSRMAVTVSRLPQLLEAQHDAYVIAFADLSEELRLRHAIEKVAATDLLIDMPNRIAVEQEIRRRHERICRGDSPEALVITFDIDEMRVLNDRLGHAAGDRVLRALADSLQALLPVGGYCGRWVSDQFVLICEPQSRQELAAFYARLHQRFQAHPSILALPLQPISFSAGVAVIDARPCEARSFVLEAEYAAREAKREGGNALRLYQEVRNAVDERRQAKNLRSELQGLISEGRILLYGQNIYDGQRQILGQEVLARIRNHEGVSSAGPLIEAAERAGYSSLVDRHVFEQLSGLLGQRNPARTETYSLNLSARAFDDAILTSQILRWLEEHPLHARRLQIEITETTAIADLEVAAMFIGRLRALGVMTLVDDFGCGFASFSHLKHLPVAGIKIDRSYVHDIHQDQVNRAIVKNISQTARDLGLVIVAEGVEQEPEFEVLAGLGVQRFQGWLLHRAEPLA</sequence>
<dbReference type="EMBL" id="RJVO01000008">
    <property type="protein sequence ID" value="ROH86657.1"/>
    <property type="molecule type" value="Genomic_DNA"/>
</dbReference>
<dbReference type="PANTHER" id="PTHR44757">
    <property type="entry name" value="DIGUANYLATE CYCLASE DGCP"/>
    <property type="match status" value="1"/>
</dbReference>
<evidence type="ECO:0000313" key="6">
    <source>
        <dbReference type="EMBL" id="ROH86657.1"/>
    </source>
</evidence>
<evidence type="ECO:0000256" key="1">
    <source>
        <dbReference type="SAM" id="MobiDB-lite"/>
    </source>
</evidence>
<dbReference type="PANTHER" id="PTHR44757:SF2">
    <property type="entry name" value="BIOFILM ARCHITECTURE MAINTENANCE PROTEIN MBAA"/>
    <property type="match status" value="1"/>
</dbReference>
<dbReference type="CDD" id="cd01948">
    <property type="entry name" value="EAL"/>
    <property type="match status" value="1"/>
</dbReference>
<evidence type="ECO:0000259" key="4">
    <source>
        <dbReference type="PROSITE" id="PS50883"/>
    </source>
</evidence>
<evidence type="ECO:0000313" key="7">
    <source>
        <dbReference type="Proteomes" id="UP000282106"/>
    </source>
</evidence>
<protein>
    <submittedName>
        <fullName evidence="6">Bifunctional diguanylate cyclase/phosphodiesterase</fullName>
    </submittedName>
</protein>
<dbReference type="InterPro" id="IPR013655">
    <property type="entry name" value="PAS_fold_3"/>
</dbReference>
<dbReference type="PROSITE" id="PS50883">
    <property type="entry name" value="EAL"/>
    <property type="match status" value="1"/>
</dbReference>
<dbReference type="CDD" id="cd00130">
    <property type="entry name" value="PAS"/>
    <property type="match status" value="2"/>
</dbReference>
<dbReference type="SMART" id="SM00086">
    <property type="entry name" value="PAC"/>
    <property type="match status" value="2"/>
</dbReference>
<dbReference type="CDD" id="cd01949">
    <property type="entry name" value="GGDEF"/>
    <property type="match status" value="1"/>
</dbReference>
<feature type="domain" description="PAC" evidence="3">
    <location>
        <begin position="251"/>
        <end position="303"/>
    </location>
</feature>